<proteinExistence type="predicted"/>
<dbReference type="Proteomes" id="UP001482620">
    <property type="component" value="Unassembled WGS sequence"/>
</dbReference>
<protein>
    <submittedName>
        <fullName evidence="1">Uncharacterized protein</fullName>
    </submittedName>
</protein>
<organism evidence="1 2">
    <name type="scientific">Ilyodon furcidens</name>
    <name type="common">goldbreast splitfin</name>
    <dbReference type="NCBI Taxonomy" id="33524"/>
    <lineage>
        <taxon>Eukaryota</taxon>
        <taxon>Metazoa</taxon>
        <taxon>Chordata</taxon>
        <taxon>Craniata</taxon>
        <taxon>Vertebrata</taxon>
        <taxon>Euteleostomi</taxon>
        <taxon>Actinopterygii</taxon>
        <taxon>Neopterygii</taxon>
        <taxon>Teleostei</taxon>
        <taxon>Neoteleostei</taxon>
        <taxon>Acanthomorphata</taxon>
        <taxon>Ovalentaria</taxon>
        <taxon>Atherinomorphae</taxon>
        <taxon>Cyprinodontiformes</taxon>
        <taxon>Goodeidae</taxon>
        <taxon>Ilyodon</taxon>
    </lineage>
</organism>
<comment type="caution">
    <text evidence="1">The sequence shown here is derived from an EMBL/GenBank/DDBJ whole genome shotgun (WGS) entry which is preliminary data.</text>
</comment>
<sequence length="113" mass="12829">MPTHTAPQAHVIWNCIFPVVSYISLSHTQPLSLSLSPALLSVFHIHKCCCLYSEHQIPTETELAAMSPSFILYSSFSLRLLQLKLKAHFTAPTGKRLEQHISCLVYELYKTWS</sequence>
<accession>A0ABV0UX02</accession>
<gene>
    <name evidence="1" type="ORF">ILYODFUR_020426</name>
</gene>
<evidence type="ECO:0000313" key="1">
    <source>
        <dbReference type="EMBL" id="MEQ2248573.1"/>
    </source>
</evidence>
<reference evidence="1 2" key="1">
    <citation type="submission" date="2021-06" db="EMBL/GenBank/DDBJ databases">
        <authorList>
            <person name="Palmer J.M."/>
        </authorList>
    </citation>
    <scope>NUCLEOTIDE SEQUENCE [LARGE SCALE GENOMIC DNA]</scope>
    <source>
        <strain evidence="2">if_2019</strain>
        <tissue evidence="1">Muscle</tissue>
    </source>
</reference>
<name>A0ABV0UX02_9TELE</name>
<evidence type="ECO:0000313" key="2">
    <source>
        <dbReference type="Proteomes" id="UP001482620"/>
    </source>
</evidence>
<keyword evidence="2" id="KW-1185">Reference proteome</keyword>
<dbReference type="EMBL" id="JAHRIQ010083203">
    <property type="protein sequence ID" value="MEQ2248573.1"/>
    <property type="molecule type" value="Genomic_DNA"/>
</dbReference>